<protein>
    <submittedName>
        <fullName evidence="7">Transporter yoaV</fullName>
    </submittedName>
</protein>
<keyword evidence="4 5" id="KW-0472">Membrane</keyword>
<evidence type="ECO:0000313" key="8">
    <source>
        <dbReference type="Proteomes" id="UP001431209"/>
    </source>
</evidence>
<feature type="transmembrane region" description="Helical" evidence="5">
    <location>
        <begin position="170"/>
        <end position="191"/>
    </location>
</feature>
<evidence type="ECO:0000313" key="7">
    <source>
        <dbReference type="EMBL" id="KAL0484768.1"/>
    </source>
</evidence>
<dbReference type="PANTHER" id="PTHR32322:SF9">
    <property type="entry name" value="AMINO-ACID METABOLITE EFFLUX PUMP-RELATED"/>
    <property type="match status" value="1"/>
</dbReference>
<feature type="domain" description="EamA" evidence="6">
    <location>
        <begin position="44"/>
        <end position="186"/>
    </location>
</feature>
<dbReference type="Proteomes" id="UP001431209">
    <property type="component" value="Unassembled WGS sequence"/>
</dbReference>
<dbReference type="InterPro" id="IPR050638">
    <property type="entry name" value="AA-Vitamin_Transporters"/>
</dbReference>
<dbReference type="Pfam" id="PF00892">
    <property type="entry name" value="EamA"/>
    <property type="match status" value="2"/>
</dbReference>
<gene>
    <name evidence="7" type="ORF">AKO1_003669</name>
</gene>
<evidence type="ECO:0000256" key="2">
    <source>
        <dbReference type="ARBA" id="ARBA00022692"/>
    </source>
</evidence>
<feature type="transmembrane region" description="Helical" evidence="5">
    <location>
        <begin position="43"/>
        <end position="64"/>
    </location>
</feature>
<dbReference type="SUPFAM" id="SSF103481">
    <property type="entry name" value="Multidrug resistance efflux transporter EmrE"/>
    <property type="match status" value="2"/>
</dbReference>
<dbReference type="InterPro" id="IPR037185">
    <property type="entry name" value="EmrE-like"/>
</dbReference>
<keyword evidence="2 5" id="KW-0812">Transmembrane</keyword>
<feature type="transmembrane region" description="Helical" evidence="5">
    <location>
        <begin position="234"/>
        <end position="254"/>
    </location>
</feature>
<evidence type="ECO:0000256" key="5">
    <source>
        <dbReference type="SAM" id="Phobius"/>
    </source>
</evidence>
<dbReference type="GO" id="GO:0016020">
    <property type="term" value="C:membrane"/>
    <property type="evidence" value="ECO:0007669"/>
    <property type="project" value="UniProtKB-SubCell"/>
</dbReference>
<feature type="transmembrane region" description="Helical" evidence="5">
    <location>
        <begin position="114"/>
        <end position="135"/>
    </location>
</feature>
<evidence type="ECO:0000256" key="1">
    <source>
        <dbReference type="ARBA" id="ARBA00004141"/>
    </source>
</evidence>
<dbReference type="AlphaFoldDB" id="A0AAW2Z699"/>
<dbReference type="InterPro" id="IPR000620">
    <property type="entry name" value="EamA_dom"/>
</dbReference>
<dbReference type="PANTHER" id="PTHR32322">
    <property type="entry name" value="INNER MEMBRANE TRANSPORTER"/>
    <property type="match status" value="1"/>
</dbReference>
<evidence type="ECO:0000256" key="3">
    <source>
        <dbReference type="ARBA" id="ARBA00022989"/>
    </source>
</evidence>
<evidence type="ECO:0000256" key="4">
    <source>
        <dbReference type="ARBA" id="ARBA00023136"/>
    </source>
</evidence>
<feature type="transmembrane region" description="Helical" evidence="5">
    <location>
        <begin position="203"/>
        <end position="222"/>
    </location>
</feature>
<name>A0AAW2Z699_9EUKA</name>
<keyword evidence="8" id="KW-1185">Reference proteome</keyword>
<feature type="transmembrane region" description="Helical" evidence="5">
    <location>
        <begin position="76"/>
        <end position="93"/>
    </location>
</feature>
<comment type="caution">
    <text evidence="7">The sequence shown here is derived from an EMBL/GenBank/DDBJ whole genome shotgun (WGS) entry which is preliminary data.</text>
</comment>
<feature type="transmembrane region" description="Helical" evidence="5">
    <location>
        <begin position="307"/>
        <end position="324"/>
    </location>
</feature>
<feature type="transmembrane region" description="Helical" evidence="5">
    <location>
        <begin position="330"/>
        <end position="356"/>
    </location>
</feature>
<proteinExistence type="predicted"/>
<accession>A0AAW2Z699</accession>
<feature type="transmembrane region" description="Helical" evidence="5">
    <location>
        <begin position="274"/>
        <end position="295"/>
    </location>
</feature>
<sequence>MTSNSTPEYVNESQTTVLIPEDPTKPLVVEQAQPNLNWTLPSFLIFILLGAVWGSAFLFIKVAIDEKTGFPPLTMVMLRLLMATVLMGMYLAFQMARDKELRAKINKNRSTGTILKFFVMGFFNNAIPFALVGLAEQTINTGITSILDSTIPLFGVVLGHFFLKGERMNLLKVVGLIVGFGGVVLVCLNQVYGSDKKPNARDIFGYVAVTGASASYAVASTFSRKYLKEVPGAFASFGQIASAAIMLVICSLVWDLGISERHYFFFRHASLYAWLSILYLAFCSTLIAYLCYFYLIRTVGSVKQTMVGYLLPVFGVFEGAVFLGEWKGLAWYYILCEIVGALLICGGIAVASLPSFSVMKSFIKVKLGRKQIEDDVTDVVECTETSSLAKSSYNVYSGAGESSIQYYDKK</sequence>
<dbReference type="EMBL" id="JAOPGA020001068">
    <property type="protein sequence ID" value="KAL0484768.1"/>
    <property type="molecule type" value="Genomic_DNA"/>
</dbReference>
<feature type="transmembrane region" description="Helical" evidence="5">
    <location>
        <begin position="141"/>
        <end position="163"/>
    </location>
</feature>
<organism evidence="7 8">
    <name type="scientific">Acrasis kona</name>
    <dbReference type="NCBI Taxonomy" id="1008807"/>
    <lineage>
        <taxon>Eukaryota</taxon>
        <taxon>Discoba</taxon>
        <taxon>Heterolobosea</taxon>
        <taxon>Tetramitia</taxon>
        <taxon>Eutetramitia</taxon>
        <taxon>Acrasidae</taxon>
        <taxon>Acrasis</taxon>
    </lineage>
</organism>
<keyword evidence="3 5" id="KW-1133">Transmembrane helix</keyword>
<comment type="subcellular location">
    <subcellularLocation>
        <location evidence="1">Membrane</location>
        <topology evidence="1">Multi-pass membrane protein</topology>
    </subcellularLocation>
</comment>
<evidence type="ECO:0000259" key="6">
    <source>
        <dbReference type="Pfam" id="PF00892"/>
    </source>
</evidence>
<feature type="domain" description="EamA" evidence="6">
    <location>
        <begin position="204"/>
        <end position="349"/>
    </location>
</feature>
<reference evidence="7 8" key="1">
    <citation type="submission" date="2024-03" db="EMBL/GenBank/DDBJ databases">
        <title>The Acrasis kona genome and developmental transcriptomes reveal deep origins of eukaryotic multicellular pathways.</title>
        <authorList>
            <person name="Sheikh S."/>
            <person name="Fu C.-J."/>
            <person name="Brown M.W."/>
            <person name="Baldauf S.L."/>
        </authorList>
    </citation>
    <scope>NUCLEOTIDE SEQUENCE [LARGE SCALE GENOMIC DNA]</scope>
    <source>
        <strain evidence="7 8">ATCC MYA-3509</strain>
    </source>
</reference>